<organism evidence="2 3">
    <name type="scientific">Tilletia horrida</name>
    <dbReference type="NCBI Taxonomy" id="155126"/>
    <lineage>
        <taxon>Eukaryota</taxon>
        <taxon>Fungi</taxon>
        <taxon>Dikarya</taxon>
        <taxon>Basidiomycota</taxon>
        <taxon>Ustilaginomycotina</taxon>
        <taxon>Exobasidiomycetes</taxon>
        <taxon>Tilletiales</taxon>
        <taxon>Tilletiaceae</taxon>
        <taxon>Tilletia</taxon>
    </lineage>
</organism>
<evidence type="ECO:0000313" key="3">
    <source>
        <dbReference type="Proteomes" id="UP001176521"/>
    </source>
</evidence>
<reference evidence="2" key="1">
    <citation type="journal article" date="2023" name="PhytoFront">
        <title>Draft Genome Resources of Seven Strains of Tilletia horrida, Causal Agent of Kernel Smut of Rice.</title>
        <authorList>
            <person name="Khanal S."/>
            <person name="Antony Babu S."/>
            <person name="Zhou X.G."/>
        </authorList>
    </citation>
    <scope>NUCLEOTIDE SEQUENCE</scope>
    <source>
        <strain evidence="2">TX3</strain>
    </source>
</reference>
<accession>A0AAN6JT61</accession>
<feature type="region of interest" description="Disordered" evidence="1">
    <location>
        <begin position="584"/>
        <end position="607"/>
    </location>
</feature>
<feature type="region of interest" description="Disordered" evidence="1">
    <location>
        <begin position="450"/>
        <end position="470"/>
    </location>
</feature>
<gene>
    <name evidence="2" type="ORF">OC842_001432</name>
</gene>
<dbReference type="AlphaFoldDB" id="A0AAN6JT61"/>
<proteinExistence type="predicted"/>
<evidence type="ECO:0000256" key="1">
    <source>
        <dbReference type="SAM" id="MobiDB-lite"/>
    </source>
</evidence>
<dbReference type="EMBL" id="JAPDMQ010000051">
    <property type="protein sequence ID" value="KAK0537991.1"/>
    <property type="molecule type" value="Genomic_DNA"/>
</dbReference>
<keyword evidence="3" id="KW-1185">Reference proteome</keyword>
<name>A0AAN6JT61_9BASI</name>
<feature type="compositionally biased region" description="Polar residues" evidence="1">
    <location>
        <begin position="460"/>
        <end position="470"/>
    </location>
</feature>
<comment type="caution">
    <text evidence="2">The sequence shown here is derived from an EMBL/GenBank/DDBJ whole genome shotgun (WGS) entry which is preliminary data.</text>
</comment>
<evidence type="ECO:0000313" key="2">
    <source>
        <dbReference type="EMBL" id="KAK0537991.1"/>
    </source>
</evidence>
<sequence length="739" mass="78604">MLTRAASSLSGRAAMASARAALSASAPATAAVAAAPASTMALTRRIPAASSSALQRRPLSSSSIAAQQVQRSSRLQLIVQRVGQRGYSTIPNQDQVASTFGASFLQFLLILSKGARIAIYTALGIALTGAAVFEGVHQYTERVSMPRSAQASSTARVQAQIRQLLEGKDVSAEEIACLLSFVEEAQDDAWTPSSLASGGTDPRLGFRARHALRAAYMATEWGSGADPSFFINTSSFFGRPTRAGPDTTASLQRAAASLDQGLQYAEKYLRVALFEAERKGIRLPEPAAQRAQLLAQASSAQPDASAPAASVLVPEIDPTVLALEMRLASVRERQGVPRALAAAIVSYERIFDALASCASPLDTSAPGAHIHIPASNTPTAARLVRIATKIGTLNHNLGRREEAEAWLLRAVELASEDRLAKLEAEQQASVAAEAQSESSSWAFWKRKSKAPAPAEVKPSPTATVSEDTPSNPGLTRALISALIGLSAWYAAAPSPGTSAPGSDDKATGTSWLASLEEAVRVQSSALHLVRLEQARSVLAQAPSGQQQLPHVGQAERLHATWVELNDGTLCIHLAETLFGLQAQPQHRRKHVLPSSRGSKKGEDKKHTLLPDSFKKNRYVLSLTWLHQASEQTRDVLEELATPLSDAELQAQARARAKRNARLGEEARAGYAAVERALPTKYRMRPEWRAADGAAAGSGADGAATLDPALGVPAFRLLRDASRMQAEIERMVKALEQKGA</sequence>
<protein>
    <submittedName>
        <fullName evidence="2">Uncharacterized protein</fullName>
    </submittedName>
</protein>
<dbReference type="Proteomes" id="UP001176521">
    <property type="component" value="Unassembled WGS sequence"/>
</dbReference>